<organism evidence="1 2">
    <name type="scientific">Microbacterium murale</name>
    <dbReference type="NCBI Taxonomy" id="1081040"/>
    <lineage>
        <taxon>Bacteria</taxon>
        <taxon>Bacillati</taxon>
        <taxon>Actinomycetota</taxon>
        <taxon>Actinomycetes</taxon>
        <taxon>Micrococcales</taxon>
        <taxon>Microbacteriaceae</taxon>
        <taxon>Microbacterium</taxon>
    </lineage>
</organism>
<evidence type="ECO:0008006" key="3">
    <source>
        <dbReference type="Google" id="ProtNLM"/>
    </source>
</evidence>
<keyword evidence="2" id="KW-1185">Reference proteome</keyword>
<proteinExistence type="predicted"/>
<dbReference type="RefSeq" id="WP_188436402.1">
    <property type="nucleotide sequence ID" value="NZ_BMCM01000003.1"/>
</dbReference>
<name>A0ABQ1RR47_9MICO</name>
<accession>A0ABQ1RR47</accession>
<sequence>MGFLDKLLIGGAVAVVGALAVKGSKEAAAAAKEEQRRRESSPRFIPWLTEQDFALMVGYVASQSPRVIRAEVTGLVVEITVRSNSGLTTWSADLDFNDYGNPSGKYWIRTENDQSPVPGWFADKLAEQMIQRLDQGQVRFG</sequence>
<reference evidence="2" key="1">
    <citation type="journal article" date="2019" name="Int. J. Syst. Evol. Microbiol.">
        <title>The Global Catalogue of Microorganisms (GCM) 10K type strain sequencing project: providing services to taxonomists for standard genome sequencing and annotation.</title>
        <authorList>
            <consortium name="The Broad Institute Genomics Platform"/>
            <consortium name="The Broad Institute Genome Sequencing Center for Infectious Disease"/>
            <person name="Wu L."/>
            <person name="Ma J."/>
        </authorList>
    </citation>
    <scope>NUCLEOTIDE SEQUENCE [LARGE SCALE GENOMIC DNA]</scope>
    <source>
        <strain evidence="2">CCM 7640</strain>
    </source>
</reference>
<protein>
    <recommendedName>
        <fullName evidence="3">Secreted protein</fullName>
    </recommendedName>
</protein>
<comment type="caution">
    <text evidence="1">The sequence shown here is derived from an EMBL/GenBank/DDBJ whole genome shotgun (WGS) entry which is preliminary data.</text>
</comment>
<dbReference type="Proteomes" id="UP000629365">
    <property type="component" value="Unassembled WGS sequence"/>
</dbReference>
<dbReference type="EMBL" id="BMCM01000003">
    <property type="protein sequence ID" value="GGD76644.1"/>
    <property type="molecule type" value="Genomic_DNA"/>
</dbReference>
<evidence type="ECO:0000313" key="2">
    <source>
        <dbReference type="Proteomes" id="UP000629365"/>
    </source>
</evidence>
<gene>
    <name evidence="1" type="ORF">GCM10007269_19490</name>
</gene>
<evidence type="ECO:0000313" key="1">
    <source>
        <dbReference type="EMBL" id="GGD76644.1"/>
    </source>
</evidence>